<accession>A0A8D5FQU5</accession>
<evidence type="ECO:0000256" key="3">
    <source>
        <dbReference type="ARBA" id="ARBA00022679"/>
    </source>
</evidence>
<evidence type="ECO:0000313" key="5">
    <source>
        <dbReference type="EMBL" id="BCL60084.1"/>
    </source>
</evidence>
<dbReference type="Pfam" id="PF00535">
    <property type="entry name" value="Glycos_transf_2"/>
    <property type="match status" value="1"/>
</dbReference>
<dbReference type="GO" id="GO:0016020">
    <property type="term" value="C:membrane"/>
    <property type="evidence" value="ECO:0007669"/>
    <property type="project" value="GOC"/>
</dbReference>
<comment type="similarity">
    <text evidence="1">Belongs to the glycosyltransferase 2 family.</text>
</comment>
<dbReference type="PANTHER" id="PTHR43398:SF1">
    <property type="entry name" value="DOLICHOL-PHOSPHATE MANNOSYLTRANSFERASE SUBUNIT 1"/>
    <property type="match status" value="1"/>
</dbReference>
<dbReference type="GO" id="GO:0006488">
    <property type="term" value="P:dolichol-linked oligosaccharide biosynthetic process"/>
    <property type="evidence" value="ECO:0007669"/>
    <property type="project" value="TreeGrafter"/>
</dbReference>
<dbReference type="InterPro" id="IPR001173">
    <property type="entry name" value="Glyco_trans_2-like"/>
</dbReference>
<proteinExistence type="inferred from homology"/>
<reference evidence="5" key="1">
    <citation type="submission" date="2020-09" db="EMBL/GenBank/DDBJ databases">
        <title>Desulfogranum mesoprofundum gen. nov., sp. nov., a novel mesophilic, sulfate-reducing chemolithoautotroph isolated from a deep-sea hydrothermal vent chimney in the Suiyo Seamount.</title>
        <authorList>
            <person name="Hashimoto Y."/>
            <person name="Nakagawa S."/>
        </authorList>
    </citation>
    <scope>NUCLEOTIDE SEQUENCE</scope>
    <source>
        <strain evidence="5">KT2</strain>
    </source>
</reference>
<gene>
    <name evidence="5" type="ORF">DGMP_07770</name>
</gene>
<keyword evidence="6" id="KW-1185">Reference proteome</keyword>
<keyword evidence="3" id="KW-0808">Transferase</keyword>
<dbReference type="CDD" id="cd06442">
    <property type="entry name" value="DPM1_like"/>
    <property type="match status" value="1"/>
</dbReference>
<sequence length="231" mass="25593">MCSVTVIIPTLNEEENIDLLLTRLLAVRRESGLGFSILFVDSASTDGTGEKVMAWREKGDISLLCRDPDDDLMEVVVAGACAAKTRFVVVMDADLSHPPEILPELVAPLLDGSCDMVIGSRYVAGGATPDWPFYRRFASKLATIPARLFTDVKDPLAGFFAVERQRLATLDGSVHGFKIGLEVLAEGGRSLRVKEVPIIFRDRSFGVSKMNFRVVFHYLVQLFQLLVKKFR</sequence>
<dbReference type="AlphaFoldDB" id="A0A8D5FQU5"/>
<dbReference type="KEGG" id="dbk:DGMP_07770"/>
<dbReference type="InterPro" id="IPR039528">
    <property type="entry name" value="DPM1-like"/>
</dbReference>
<evidence type="ECO:0000256" key="1">
    <source>
        <dbReference type="ARBA" id="ARBA00006739"/>
    </source>
</evidence>
<dbReference type="GO" id="GO:0004582">
    <property type="term" value="F:dolichyl-phosphate beta-D-mannosyltransferase activity"/>
    <property type="evidence" value="ECO:0007669"/>
    <property type="project" value="InterPro"/>
</dbReference>
<evidence type="ECO:0000256" key="2">
    <source>
        <dbReference type="ARBA" id="ARBA00022676"/>
    </source>
</evidence>
<dbReference type="EMBL" id="AP024086">
    <property type="protein sequence ID" value="BCL60084.1"/>
    <property type="molecule type" value="Genomic_DNA"/>
</dbReference>
<organism evidence="5 6">
    <name type="scientific">Desulfomarina profundi</name>
    <dbReference type="NCBI Taxonomy" id="2772557"/>
    <lineage>
        <taxon>Bacteria</taxon>
        <taxon>Pseudomonadati</taxon>
        <taxon>Thermodesulfobacteriota</taxon>
        <taxon>Desulfobulbia</taxon>
        <taxon>Desulfobulbales</taxon>
        <taxon>Desulfobulbaceae</taxon>
        <taxon>Desulfomarina</taxon>
    </lineage>
</organism>
<keyword evidence="2" id="KW-0328">Glycosyltransferase</keyword>
<dbReference type="PANTHER" id="PTHR43398">
    <property type="entry name" value="DOLICHOL-PHOSPHATE MANNOSYLTRANSFERASE SUBUNIT 1"/>
    <property type="match status" value="1"/>
</dbReference>
<dbReference type="GO" id="GO:0035269">
    <property type="term" value="P:protein O-linked glycosylation via mannose"/>
    <property type="evidence" value="ECO:0007669"/>
    <property type="project" value="TreeGrafter"/>
</dbReference>
<dbReference type="RefSeq" id="WP_228856254.1">
    <property type="nucleotide sequence ID" value="NZ_AP024086.1"/>
</dbReference>
<feature type="domain" description="Glycosyltransferase 2-like" evidence="4">
    <location>
        <begin position="5"/>
        <end position="151"/>
    </location>
</feature>
<dbReference type="Proteomes" id="UP000826725">
    <property type="component" value="Chromosome"/>
</dbReference>
<evidence type="ECO:0000313" key="6">
    <source>
        <dbReference type="Proteomes" id="UP000826725"/>
    </source>
</evidence>
<name>A0A8D5FQU5_9BACT</name>
<dbReference type="GO" id="GO:0006506">
    <property type="term" value="P:GPI anchor biosynthetic process"/>
    <property type="evidence" value="ECO:0007669"/>
    <property type="project" value="TreeGrafter"/>
</dbReference>
<evidence type="ECO:0000259" key="4">
    <source>
        <dbReference type="Pfam" id="PF00535"/>
    </source>
</evidence>
<protein>
    <recommendedName>
        <fullName evidence="4">Glycosyltransferase 2-like domain-containing protein</fullName>
    </recommendedName>
</protein>